<sequence length="319" mass="34011">MENSLCKLLGIKLPIIQAGMVWVSGWRLAATVSNSGGLGVIGAGSMHPEMLLDHIRSFRAASQATFAVNVPLMYPEIDRIMEILIKEKVPVVITSAGNPKLWTEKLKKSGAKVLHVVSSVKFALKAEQAGADAIIAEGFEAGGHNGREETTTFCLIPEVAKAVKVPVVAAGGVGSGKSILAAMALGASGVQVGTLFAVAEESSAHQNYKQQLVEATEGATVLTLKSVSPTRMLKNAFYQSVKQMEEAGASGEVIREHLGRGRAKKGIFEGDLTEGELEIGQIVSSVDQIRPAKEILEQLWEEFLAERKLLVEALADEQL</sequence>
<keyword evidence="2" id="KW-0288">FMN</keyword>
<dbReference type="SUPFAM" id="SSF51412">
    <property type="entry name" value="Inosine monophosphate dehydrogenase (IMPDH)"/>
    <property type="match status" value="1"/>
</dbReference>
<evidence type="ECO:0000256" key="3">
    <source>
        <dbReference type="ARBA" id="ARBA00023002"/>
    </source>
</evidence>
<protein>
    <submittedName>
        <fullName evidence="4">2-nitropropane dioxygenase</fullName>
    </submittedName>
</protein>
<evidence type="ECO:0000313" key="4">
    <source>
        <dbReference type="EMBL" id="BDD00295.1"/>
    </source>
</evidence>
<gene>
    <name evidence="4" type="ORF">PEPS_25750</name>
</gene>
<keyword evidence="5" id="KW-1185">Reference proteome</keyword>
<dbReference type="GO" id="GO:0051213">
    <property type="term" value="F:dioxygenase activity"/>
    <property type="evidence" value="ECO:0007669"/>
    <property type="project" value="UniProtKB-KW"/>
</dbReference>
<reference evidence="4 5" key="1">
    <citation type="submission" date="2021-12" db="EMBL/GenBank/DDBJ databases">
        <title>Genome sequencing of bacteria with rrn-lacking chromosome and rrn-plasmid.</title>
        <authorList>
            <person name="Anda M."/>
            <person name="Iwasaki W."/>
        </authorList>
    </citation>
    <scope>NUCLEOTIDE SEQUENCE [LARGE SCALE GENOMIC DNA]</scope>
    <source>
        <strain evidence="4 5">NBRC 101262</strain>
    </source>
</reference>
<organism evidence="4 5">
    <name type="scientific">Persicobacter psychrovividus</name>
    <dbReference type="NCBI Taxonomy" id="387638"/>
    <lineage>
        <taxon>Bacteria</taxon>
        <taxon>Pseudomonadati</taxon>
        <taxon>Bacteroidota</taxon>
        <taxon>Cytophagia</taxon>
        <taxon>Cytophagales</taxon>
        <taxon>Persicobacteraceae</taxon>
        <taxon>Persicobacter</taxon>
    </lineage>
</organism>
<accession>A0ABN6LAR7</accession>
<dbReference type="InterPro" id="IPR004136">
    <property type="entry name" value="NMO"/>
</dbReference>
<proteinExistence type="predicted"/>
<dbReference type="CDD" id="cd04730">
    <property type="entry name" value="NPD_like"/>
    <property type="match status" value="1"/>
</dbReference>
<dbReference type="InterPro" id="IPR013785">
    <property type="entry name" value="Aldolase_TIM"/>
</dbReference>
<evidence type="ECO:0000313" key="5">
    <source>
        <dbReference type="Proteomes" id="UP001354989"/>
    </source>
</evidence>
<keyword evidence="1" id="KW-0285">Flavoprotein</keyword>
<keyword evidence="4" id="KW-0223">Dioxygenase</keyword>
<keyword evidence="3" id="KW-0560">Oxidoreductase</keyword>
<dbReference type="Pfam" id="PF03060">
    <property type="entry name" value="NMO"/>
    <property type="match status" value="2"/>
</dbReference>
<dbReference type="Gene3D" id="3.20.20.70">
    <property type="entry name" value="Aldolase class I"/>
    <property type="match status" value="1"/>
</dbReference>
<evidence type="ECO:0000256" key="1">
    <source>
        <dbReference type="ARBA" id="ARBA00022630"/>
    </source>
</evidence>
<name>A0ABN6LAR7_9BACT</name>
<dbReference type="PANTHER" id="PTHR32332:SF20">
    <property type="entry name" value="2-NITROPROPANE DIOXYGENASE-LIKE PROTEIN"/>
    <property type="match status" value="1"/>
</dbReference>
<dbReference type="Proteomes" id="UP001354989">
    <property type="component" value="Chromosome"/>
</dbReference>
<dbReference type="RefSeq" id="WP_338397248.1">
    <property type="nucleotide sequence ID" value="NZ_AP025292.1"/>
</dbReference>
<dbReference type="PANTHER" id="PTHR32332">
    <property type="entry name" value="2-NITROPROPANE DIOXYGENASE"/>
    <property type="match status" value="1"/>
</dbReference>
<dbReference type="EMBL" id="AP025292">
    <property type="protein sequence ID" value="BDD00295.1"/>
    <property type="molecule type" value="Genomic_DNA"/>
</dbReference>
<evidence type="ECO:0000256" key="2">
    <source>
        <dbReference type="ARBA" id="ARBA00022643"/>
    </source>
</evidence>